<evidence type="ECO:0000313" key="2">
    <source>
        <dbReference type="EMBL" id="KAK7006900.1"/>
    </source>
</evidence>
<accession>A0AAW0AN05</accession>
<sequence>MPDVDKKEQKIQDACRLLSRRVNNGQKPDIKNLARELDLPYTTLYNRFTNIHKSRTEAIQAQLYSSPLPSSTTRPIYCAKSSSYLYFIRN</sequence>
<comment type="caution">
    <text evidence="3">The sequence shown here is derived from an EMBL/GenBank/DDBJ whole genome shotgun (WGS) entry which is preliminary data.</text>
</comment>
<name>A0AAW0AN05_9AGAR</name>
<dbReference type="EMBL" id="JAWWNJ010000074">
    <property type="protein sequence ID" value="KAK7006900.1"/>
    <property type="molecule type" value="Genomic_DNA"/>
</dbReference>
<evidence type="ECO:0000313" key="3">
    <source>
        <dbReference type="EMBL" id="KAK7014620.1"/>
    </source>
</evidence>
<keyword evidence="4" id="KW-1185">Reference proteome</keyword>
<evidence type="ECO:0008006" key="5">
    <source>
        <dbReference type="Google" id="ProtNLM"/>
    </source>
</evidence>
<gene>
    <name evidence="3" type="ORF">R3P38DRAFT_3205531</name>
    <name evidence="2" type="ORF">R3P38DRAFT_3213668</name>
    <name evidence="1" type="ORF">R3P38DRAFT_3226897</name>
</gene>
<dbReference type="EMBL" id="JAWWNJ010000056">
    <property type="protein sequence ID" value="KAK7014620.1"/>
    <property type="molecule type" value="Genomic_DNA"/>
</dbReference>
<protein>
    <recommendedName>
        <fullName evidence="5">HTH psq-type domain-containing protein</fullName>
    </recommendedName>
</protein>
<dbReference type="EMBL" id="JAWWNJ010000114">
    <property type="protein sequence ID" value="KAK6991941.1"/>
    <property type="molecule type" value="Genomic_DNA"/>
</dbReference>
<dbReference type="AlphaFoldDB" id="A0AAW0AN05"/>
<proteinExistence type="predicted"/>
<evidence type="ECO:0000313" key="4">
    <source>
        <dbReference type="Proteomes" id="UP001362999"/>
    </source>
</evidence>
<dbReference type="Proteomes" id="UP001362999">
    <property type="component" value="Unassembled WGS sequence"/>
</dbReference>
<evidence type="ECO:0000313" key="1">
    <source>
        <dbReference type="EMBL" id="KAK6991941.1"/>
    </source>
</evidence>
<organism evidence="3 4">
    <name type="scientific">Favolaschia claudopus</name>
    <dbReference type="NCBI Taxonomy" id="2862362"/>
    <lineage>
        <taxon>Eukaryota</taxon>
        <taxon>Fungi</taxon>
        <taxon>Dikarya</taxon>
        <taxon>Basidiomycota</taxon>
        <taxon>Agaricomycotina</taxon>
        <taxon>Agaricomycetes</taxon>
        <taxon>Agaricomycetidae</taxon>
        <taxon>Agaricales</taxon>
        <taxon>Marasmiineae</taxon>
        <taxon>Mycenaceae</taxon>
        <taxon>Favolaschia</taxon>
    </lineage>
</organism>
<reference evidence="3 4" key="1">
    <citation type="journal article" date="2024" name="J Genomics">
        <title>Draft genome sequencing and assembly of Favolaschia claudopus CIRM-BRFM 2984 isolated from oak limbs.</title>
        <authorList>
            <person name="Navarro D."/>
            <person name="Drula E."/>
            <person name="Chaduli D."/>
            <person name="Cazenave R."/>
            <person name="Ahrendt S."/>
            <person name="Wang J."/>
            <person name="Lipzen A."/>
            <person name="Daum C."/>
            <person name="Barry K."/>
            <person name="Grigoriev I.V."/>
            <person name="Favel A."/>
            <person name="Rosso M.N."/>
            <person name="Martin F."/>
        </authorList>
    </citation>
    <scope>NUCLEOTIDE SEQUENCE [LARGE SCALE GENOMIC DNA]</scope>
    <source>
        <strain evidence="3 4">CIRM-BRFM 2984</strain>
    </source>
</reference>